<keyword evidence="4" id="KW-1185">Reference proteome</keyword>
<dbReference type="eggNOG" id="COG1545">
    <property type="taxonomic scope" value="Bacteria"/>
</dbReference>
<dbReference type="AlphaFoldDB" id="Q13HF9"/>
<organism evidence="3 4">
    <name type="scientific">Paraburkholderia xenovorans (strain LB400)</name>
    <dbReference type="NCBI Taxonomy" id="266265"/>
    <lineage>
        <taxon>Bacteria</taxon>
        <taxon>Pseudomonadati</taxon>
        <taxon>Pseudomonadota</taxon>
        <taxon>Betaproteobacteria</taxon>
        <taxon>Burkholderiales</taxon>
        <taxon>Burkholderiaceae</taxon>
        <taxon>Paraburkholderia</taxon>
    </lineage>
</organism>
<evidence type="ECO:0008006" key="5">
    <source>
        <dbReference type="Google" id="ProtNLM"/>
    </source>
</evidence>
<dbReference type="Gene3D" id="6.10.30.10">
    <property type="match status" value="1"/>
</dbReference>
<dbReference type="KEGG" id="bxe:Bxe_C0582"/>
<dbReference type="InterPro" id="IPR002878">
    <property type="entry name" value="ChsH2_C"/>
</dbReference>
<dbReference type="EMBL" id="CP000272">
    <property type="protein sequence ID" value="ABE36480.1"/>
    <property type="molecule type" value="Genomic_DNA"/>
</dbReference>
<gene>
    <name evidence="3" type="ORF">Bxe_C0582</name>
</gene>
<name>Q13HF9_PARXL</name>
<reference evidence="3 4" key="1">
    <citation type="journal article" date="2006" name="Proc. Natl. Acad. Sci. U.S.A.">
        <title>Burkholderia xenovorans LB400 harbors a multi-replicon, 9.73-Mbp genome shaped for versatility.</title>
        <authorList>
            <person name="Chain P.S."/>
            <person name="Denef V.J."/>
            <person name="Konstantinidis K.T."/>
            <person name="Vergez L.M."/>
            <person name="Agullo L."/>
            <person name="Reyes V.L."/>
            <person name="Hauser L."/>
            <person name="Cordova M."/>
            <person name="Gomez L."/>
            <person name="Gonzalez M."/>
            <person name="Land M."/>
            <person name="Lao V."/>
            <person name="Larimer F."/>
            <person name="LiPuma J.J."/>
            <person name="Mahenthiralingam E."/>
            <person name="Malfatti S.A."/>
            <person name="Marx C.J."/>
            <person name="Parnell J.J."/>
            <person name="Ramette A."/>
            <person name="Richardson P."/>
            <person name="Seeger M."/>
            <person name="Smith D."/>
            <person name="Spilker T."/>
            <person name="Sul W.J."/>
            <person name="Tsoi T.V."/>
            <person name="Ulrich L.E."/>
            <person name="Zhulin I.B."/>
            <person name="Tiedje J.M."/>
        </authorList>
    </citation>
    <scope>NUCLEOTIDE SEQUENCE [LARGE SCALE GENOMIC DNA]</scope>
    <source>
        <strain evidence="3 4">LB400</strain>
    </source>
</reference>
<feature type="domain" description="ChsH2 C-terminal OB-fold" evidence="1">
    <location>
        <begin position="54"/>
        <end position="118"/>
    </location>
</feature>
<evidence type="ECO:0000259" key="2">
    <source>
        <dbReference type="Pfam" id="PF12172"/>
    </source>
</evidence>
<sequence>MERKLPSLTPETAPFWQGGSKGVLNIYHCARCERFFHPPAPICPRCLSAEVGARPVSGRGHVFSFTVNQQRWTPDLAVPYVVAIVELSEQPGLRFVSNVVGSPVDEIHIGMPVRVTFEQIEDVWLPLFELDDERSHA</sequence>
<dbReference type="PATRIC" id="fig|266265.5.peg.8341"/>
<dbReference type="PANTHER" id="PTHR34075:SF5">
    <property type="entry name" value="BLR3430 PROTEIN"/>
    <property type="match status" value="1"/>
</dbReference>
<dbReference type="OrthoDB" id="5514845at2"/>
<dbReference type="RefSeq" id="WP_011493736.1">
    <property type="nucleotide sequence ID" value="NC_007953.1"/>
</dbReference>
<protein>
    <recommendedName>
        <fullName evidence="5">DUF35 domain-containing protein</fullName>
    </recommendedName>
</protein>
<dbReference type="InterPro" id="IPR022002">
    <property type="entry name" value="ChsH2_Znr"/>
</dbReference>
<dbReference type="InterPro" id="IPR052513">
    <property type="entry name" value="Thioester_dehydratase-like"/>
</dbReference>
<evidence type="ECO:0000313" key="3">
    <source>
        <dbReference type="EMBL" id="ABE36480.1"/>
    </source>
</evidence>
<evidence type="ECO:0000259" key="1">
    <source>
        <dbReference type="Pfam" id="PF01796"/>
    </source>
</evidence>
<accession>Q13HF9</accession>
<feature type="domain" description="ChsH2 rubredoxin-like zinc ribbon" evidence="2">
    <location>
        <begin position="16"/>
        <end position="51"/>
    </location>
</feature>
<dbReference type="InterPro" id="IPR012340">
    <property type="entry name" value="NA-bd_OB-fold"/>
</dbReference>
<dbReference type="Pfam" id="PF12172">
    <property type="entry name" value="zf-ChsH2"/>
    <property type="match status" value="1"/>
</dbReference>
<dbReference type="KEGG" id="bxb:DR64_7864"/>
<dbReference type="Proteomes" id="UP000001817">
    <property type="component" value="Chromosome 3"/>
</dbReference>
<dbReference type="STRING" id="266265.Bxe_C0582"/>
<dbReference type="PANTHER" id="PTHR34075">
    <property type="entry name" value="BLR3430 PROTEIN"/>
    <property type="match status" value="1"/>
</dbReference>
<dbReference type="SUPFAM" id="SSF50249">
    <property type="entry name" value="Nucleic acid-binding proteins"/>
    <property type="match status" value="1"/>
</dbReference>
<proteinExistence type="predicted"/>
<dbReference type="Pfam" id="PF01796">
    <property type="entry name" value="OB_ChsH2_C"/>
    <property type="match status" value="1"/>
</dbReference>
<evidence type="ECO:0000313" key="4">
    <source>
        <dbReference type="Proteomes" id="UP000001817"/>
    </source>
</evidence>